<accession>A0AAP0J5J1</accession>
<evidence type="ECO:0000256" key="2">
    <source>
        <dbReference type="SAM" id="MobiDB-lite"/>
    </source>
</evidence>
<evidence type="ECO:0000256" key="1">
    <source>
        <dbReference type="ARBA" id="ARBA00022737"/>
    </source>
</evidence>
<dbReference type="AlphaFoldDB" id="A0AAP0J5J1"/>
<proteinExistence type="predicted"/>
<reference evidence="3 4" key="1">
    <citation type="submission" date="2024-01" db="EMBL/GenBank/DDBJ databases">
        <title>Genome assemblies of Stephania.</title>
        <authorList>
            <person name="Yang L."/>
        </authorList>
    </citation>
    <scope>NUCLEOTIDE SEQUENCE [LARGE SCALE GENOMIC DNA]</scope>
    <source>
        <strain evidence="3">YNDBR</strain>
        <tissue evidence="3">Leaf</tissue>
    </source>
</reference>
<keyword evidence="4" id="KW-1185">Reference proteome</keyword>
<sequence length="134" mass="13830">MIAGYGKVGDVGGAEKVFGEVPGRMSRLWVAMIACYSQNGWSTEAIGMYKKMRGTRRGGGETTGGGGVGVGGQRRGEGRGGSGGGARRRLGGGEARGNRRGWGWGETPGNRRGALRVGWGGWVGGVYVACHVIT</sequence>
<dbReference type="Gene3D" id="1.25.40.10">
    <property type="entry name" value="Tetratricopeptide repeat domain"/>
    <property type="match status" value="1"/>
</dbReference>
<protein>
    <recommendedName>
        <fullName evidence="5">Pentatricopeptide repeat-containing protein</fullName>
    </recommendedName>
</protein>
<dbReference type="Proteomes" id="UP001420932">
    <property type="component" value="Unassembled WGS sequence"/>
</dbReference>
<dbReference type="Pfam" id="PF01535">
    <property type="entry name" value="PPR"/>
    <property type="match status" value="2"/>
</dbReference>
<gene>
    <name evidence="3" type="ORF">Syun_016610</name>
</gene>
<feature type="compositionally biased region" description="Gly residues" evidence="2">
    <location>
        <begin position="92"/>
        <end position="106"/>
    </location>
</feature>
<feature type="region of interest" description="Disordered" evidence="2">
    <location>
        <begin position="55"/>
        <end position="107"/>
    </location>
</feature>
<evidence type="ECO:0000313" key="3">
    <source>
        <dbReference type="EMBL" id="KAK9127813.1"/>
    </source>
</evidence>
<evidence type="ECO:0008006" key="5">
    <source>
        <dbReference type="Google" id="ProtNLM"/>
    </source>
</evidence>
<dbReference type="InterPro" id="IPR002885">
    <property type="entry name" value="PPR_rpt"/>
</dbReference>
<feature type="compositionally biased region" description="Gly residues" evidence="2">
    <location>
        <begin position="60"/>
        <end position="85"/>
    </location>
</feature>
<name>A0AAP0J5J1_9MAGN</name>
<keyword evidence="1" id="KW-0677">Repeat</keyword>
<dbReference type="NCBIfam" id="TIGR00756">
    <property type="entry name" value="PPR"/>
    <property type="match status" value="1"/>
</dbReference>
<comment type="caution">
    <text evidence="3">The sequence shown here is derived from an EMBL/GenBank/DDBJ whole genome shotgun (WGS) entry which is preliminary data.</text>
</comment>
<dbReference type="InterPro" id="IPR011990">
    <property type="entry name" value="TPR-like_helical_dom_sf"/>
</dbReference>
<organism evidence="3 4">
    <name type="scientific">Stephania yunnanensis</name>
    <dbReference type="NCBI Taxonomy" id="152371"/>
    <lineage>
        <taxon>Eukaryota</taxon>
        <taxon>Viridiplantae</taxon>
        <taxon>Streptophyta</taxon>
        <taxon>Embryophyta</taxon>
        <taxon>Tracheophyta</taxon>
        <taxon>Spermatophyta</taxon>
        <taxon>Magnoliopsida</taxon>
        <taxon>Ranunculales</taxon>
        <taxon>Menispermaceae</taxon>
        <taxon>Menispermoideae</taxon>
        <taxon>Cissampelideae</taxon>
        <taxon>Stephania</taxon>
    </lineage>
</organism>
<evidence type="ECO:0000313" key="4">
    <source>
        <dbReference type="Proteomes" id="UP001420932"/>
    </source>
</evidence>
<dbReference type="EMBL" id="JBBNAF010000007">
    <property type="protein sequence ID" value="KAK9127813.1"/>
    <property type="molecule type" value="Genomic_DNA"/>
</dbReference>